<evidence type="ECO:0000259" key="1">
    <source>
        <dbReference type="Pfam" id="PF04233"/>
    </source>
</evidence>
<accession>A0ABS9MDB0</accession>
<evidence type="ECO:0000313" key="2">
    <source>
        <dbReference type="EMBL" id="MCG4528795.1"/>
    </source>
</evidence>
<name>A0ABS9MDB0_9FIRM</name>
<feature type="domain" description="Phage head morphogenesis" evidence="1">
    <location>
        <begin position="12"/>
        <end position="122"/>
    </location>
</feature>
<dbReference type="Pfam" id="PF04233">
    <property type="entry name" value="Phage_Mu_F"/>
    <property type="match status" value="1"/>
</dbReference>
<dbReference type="RefSeq" id="WP_238075054.1">
    <property type="nucleotide sequence ID" value="NZ_JAKNJB010000044.1"/>
</dbReference>
<reference evidence="2 3" key="1">
    <citation type="submission" date="2022-01" db="EMBL/GenBank/DDBJ databases">
        <title>Collection of gut derived symbiotic bacterial strains cultured from healthy donors.</title>
        <authorList>
            <person name="Lin H."/>
            <person name="Kohout C."/>
            <person name="Waligurski E."/>
            <person name="Pamer E.G."/>
        </authorList>
    </citation>
    <scope>NUCLEOTIDE SEQUENCE [LARGE SCALE GENOMIC DNA]</scope>
    <source>
        <strain evidence="2 3">DFI.3.7</strain>
    </source>
</reference>
<dbReference type="InterPro" id="IPR006528">
    <property type="entry name" value="Phage_head_morphogenesis_dom"/>
</dbReference>
<dbReference type="Proteomes" id="UP001200313">
    <property type="component" value="Unassembled WGS sequence"/>
</dbReference>
<sequence length="132" mass="14470">MFPLISHELACSLADGLEAGESTAQLVKRVQEYMPKVQRERAASIALSEAHTSLQAGSFEQMKYGGVRTKTWVDAGDSDVRDSHRNIYPKTIPIHERFSNGLLYPGEPGADPSEVCNCRCDLLPGDFEEATG</sequence>
<evidence type="ECO:0000313" key="3">
    <source>
        <dbReference type="Proteomes" id="UP001200313"/>
    </source>
</evidence>
<comment type="caution">
    <text evidence="2">The sequence shown here is derived from an EMBL/GenBank/DDBJ whole genome shotgun (WGS) entry which is preliminary data.</text>
</comment>
<protein>
    <submittedName>
        <fullName evidence="2">Phage head morphogenesis protein</fullName>
    </submittedName>
</protein>
<proteinExistence type="predicted"/>
<keyword evidence="3" id="KW-1185">Reference proteome</keyword>
<dbReference type="NCBIfam" id="TIGR01641">
    <property type="entry name" value="phageSPP1_gp7"/>
    <property type="match status" value="1"/>
</dbReference>
<gene>
    <name evidence="2" type="ORF">L0P79_17265</name>
</gene>
<organism evidence="2 3">
    <name type="scientific">Intestinimonas massiliensis</name>
    <name type="common">ex Afouda et al. 2020</name>
    <dbReference type="NCBI Taxonomy" id="1673721"/>
    <lineage>
        <taxon>Bacteria</taxon>
        <taxon>Bacillati</taxon>
        <taxon>Bacillota</taxon>
        <taxon>Clostridia</taxon>
        <taxon>Eubacteriales</taxon>
        <taxon>Intestinimonas</taxon>
    </lineage>
</organism>
<dbReference type="EMBL" id="JAKNJB010000044">
    <property type="protein sequence ID" value="MCG4528795.1"/>
    <property type="molecule type" value="Genomic_DNA"/>
</dbReference>